<feature type="region of interest" description="Disordered" evidence="1">
    <location>
        <begin position="797"/>
        <end position="894"/>
    </location>
</feature>
<keyword evidence="2" id="KW-0812">Transmembrane</keyword>
<dbReference type="InterPro" id="IPR013633">
    <property type="entry name" value="NRDE-2"/>
</dbReference>
<feature type="compositionally biased region" description="Basic and acidic residues" evidence="1">
    <location>
        <begin position="832"/>
        <end position="848"/>
    </location>
</feature>
<dbReference type="Proteomes" id="UP000759131">
    <property type="component" value="Unassembled WGS sequence"/>
</dbReference>
<dbReference type="GO" id="GO:0034976">
    <property type="term" value="P:response to endoplasmic reticulum stress"/>
    <property type="evidence" value="ECO:0007669"/>
    <property type="project" value="TreeGrafter"/>
</dbReference>
<dbReference type="GO" id="GO:0005783">
    <property type="term" value="C:endoplasmic reticulum"/>
    <property type="evidence" value="ECO:0007669"/>
    <property type="project" value="TreeGrafter"/>
</dbReference>
<feature type="transmembrane region" description="Helical" evidence="2">
    <location>
        <begin position="626"/>
        <end position="650"/>
    </location>
</feature>
<feature type="compositionally biased region" description="Pro residues" evidence="1">
    <location>
        <begin position="805"/>
        <end position="817"/>
    </location>
</feature>
<gene>
    <name evidence="3" type="ORF">OSB1V03_LOCUS6618</name>
</gene>
<organism evidence="3">
    <name type="scientific">Medioppia subpectinata</name>
    <dbReference type="NCBI Taxonomy" id="1979941"/>
    <lineage>
        <taxon>Eukaryota</taxon>
        <taxon>Metazoa</taxon>
        <taxon>Ecdysozoa</taxon>
        <taxon>Arthropoda</taxon>
        <taxon>Chelicerata</taxon>
        <taxon>Arachnida</taxon>
        <taxon>Acari</taxon>
        <taxon>Acariformes</taxon>
        <taxon>Sarcoptiformes</taxon>
        <taxon>Oribatida</taxon>
        <taxon>Brachypylina</taxon>
        <taxon>Oppioidea</taxon>
        <taxon>Oppiidae</taxon>
        <taxon>Medioppia</taxon>
    </lineage>
</organism>
<reference evidence="3" key="1">
    <citation type="submission" date="2020-11" db="EMBL/GenBank/DDBJ databases">
        <authorList>
            <person name="Tran Van P."/>
        </authorList>
    </citation>
    <scope>NUCLEOTIDE SEQUENCE</scope>
</reference>
<dbReference type="PANTHER" id="PTHR21650">
    <property type="entry name" value="MEMBRALIN/KINETOCHORE PROTEIN NUF2"/>
    <property type="match status" value="1"/>
</dbReference>
<feature type="non-terminal residue" evidence="3">
    <location>
        <position position="1"/>
    </location>
</feature>
<dbReference type="EMBL" id="CAJPIZ010003642">
    <property type="protein sequence ID" value="CAG2106615.1"/>
    <property type="molecule type" value="Genomic_DNA"/>
</dbReference>
<dbReference type="EMBL" id="OC858217">
    <property type="protein sequence ID" value="CAD7626185.1"/>
    <property type="molecule type" value="Genomic_DNA"/>
</dbReference>
<dbReference type="InterPro" id="IPR019144">
    <property type="entry name" value="Membralin"/>
</dbReference>
<sequence length="1591" mass="182609">MVNREDWKVPEDVVHTWVSMLLSYQLNHKFVISNSQTNYPIRIHTSDEGFRSIGSKPDLVVVAKNDTIVLNVEVKRCNERVGKRRGLRRNVCQTLGEAVGCAQHNRAITHSPYQCRHHSLLVRCTHFHFFAVEISDQYLLELESESGLKTPLKIYRMNDKGLDFYSVKNHKKKKMRYFSLENLLLLKKSLKESTDLSKPVMRPMREALDFIAIKANQPFSQLLTIQSNTNPSNPLGVYDTKTALWSEGKGGLDDIPIPESSLKCQLMKDKTYKNETIGANRCPTLNLLTFEMSVQDWKSLFEPFWDSGCPRFGENGSIGWSQVMAKKNVGNSEQMDPQIESLIDKEENQIISEKSHKNIVWLKFELLRQRFHWLPVRTDTDIDDTERIVSSDDVIDVLVRFQIPDFIETNQNRDQLLKFVRKYIELEFDINCLTQMSDNLSMSDSFVDKDLSTNENVESLVGVEAKESDPSAGQTSDNNHYISNLSSFVVKDLIDYSNQINNNNENNGYPQPLKDKVSHLQMIARAVWPHESYIIEYSLEYGFLRLSARARQRLQIPVKVVTLDPRDNRCFGDVLSRTLLSNFLGYDDILMGSLKNLAEKENNRGYVRNVITGEHYRFVNIWMTRASYIAAAFIMLVFTLSISMLLRYSHHQVFVFVAQLMHTLESNVHLSYQTFPAAPLLTVILALVGMEAIMSEFFNDTTTAFYVILIVWLADQFDAMCSHTTLTRRHWLKFFYLYHFAFYAYDYRFNGQYSGLALLTSWLFIQHSMIYFFHTYELPHILSETHPITIEATVRHHTNQTNQPNQPPDAPPEPPEPNASAGSHDNSDGANEEQRSDSSAPEAHDSDHNLLANNTSNESTSERTTSASASRPPLDSCDGGGGSDGAEGPPRGSVLAANSVTNGLMVRKYSIKSVEEFIQTLDKMKFIEDLSDENNGLESVSKINEQTFDKYFNPVYQTVPLKDISPNHRIRECIVNGFVNSLLHSHEIQYKLPFDIHTNERLFPIGCVPDFVVFSNNRIVMTVEVKADNTHKDFNKHKCQALAEAVAAAHHNRLNSGIAYHCHHYALLVRGTTFYFYLVELWPTVVLDAEEQPFQRQLRRERRQRRHRDDGRDDRVVEHEFRQLVFGVEERALELRPDSCPHPKRQSLAQFIAQHKHHFLWPKVCRYRQWTTPSVEDNYTDNHLCRKCSKSVQTSRRVTTRAVLVIHPRSQYWPPSPHLIHTDTTIEMFNAYMYMLLVAESRRFYPPAGTEESDYEDDNYFDEEVTVDEVTVNEITTKLNEMTTSDLWLNRVELSVPSKNISLFSSTEGKIYSKKGFVRIDETRDRFGVVVSVETCVSTRLVVRLVASTNAENVECFHAIKQIVPEVTVLQAIKNGIKQLDDYCTTCHSRAHTIITCANNCSFCRVEGHHADYCGAANVGYNRHQNELRSKKSFTKRQQQPPMRPLKTPQIKPEQPSQQTLRRNRLLCEFLGVQRLESYYKSNRCIVLSPLPNGQRRTFACDVETGSVNRKPTAIEVLLKVDSFVTGLQDVVNYHSFIRDCAVDEIKTHFNGITPDLDLVATHSASGYSLTNETNVKHMLNTYPELSTEYG</sequence>
<dbReference type="Pfam" id="PF08424">
    <property type="entry name" value="NRDE-2"/>
    <property type="match status" value="1"/>
</dbReference>
<proteinExistence type="predicted"/>
<protein>
    <submittedName>
        <fullName evidence="3">Uncharacterized protein</fullName>
    </submittedName>
</protein>
<evidence type="ECO:0000256" key="1">
    <source>
        <dbReference type="SAM" id="MobiDB-lite"/>
    </source>
</evidence>
<feature type="transmembrane region" description="Helical" evidence="2">
    <location>
        <begin position="670"/>
        <end position="690"/>
    </location>
</feature>
<evidence type="ECO:0000313" key="4">
    <source>
        <dbReference type="Proteomes" id="UP000759131"/>
    </source>
</evidence>
<keyword evidence="2" id="KW-0472">Membrane</keyword>
<dbReference type="PANTHER" id="PTHR21650:SF4">
    <property type="entry name" value="MEMBRALIN"/>
    <property type="match status" value="1"/>
</dbReference>
<accession>A0A7R9KN39</accession>
<dbReference type="OrthoDB" id="6779347at2759"/>
<keyword evidence="4" id="KW-1185">Reference proteome</keyword>
<feature type="region of interest" description="Disordered" evidence="1">
    <location>
        <begin position="1431"/>
        <end position="1456"/>
    </location>
</feature>
<dbReference type="GO" id="GO:1904294">
    <property type="term" value="P:positive regulation of ERAD pathway"/>
    <property type="evidence" value="ECO:0007669"/>
    <property type="project" value="TreeGrafter"/>
</dbReference>
<name>A0A7R9KN39_9ACAR</name>
<evidence type="ECO:0000313" key="3">
    <source>
        <dbReference type="EMBL" id="CAD7626185.1"/>
    </source>
</evidence>
<dbReference type="Pfam" id="PF09746">
    <property type="entry name" value="Membralin"/>
    <property type="match status" value="1"/>
</dbReference>
<evidence type="ECO:0000256" key="2">
    <source>
        <dbReference type="SAM" id="Phobius"/>
    </source>
</evidence>
<feature type="compositionally biased region" description="Low complexity" evidence="1">
    <location>
        <begin position="849"/>
        <end position="877"/>
    </location>
</feature>
<keyword evidence="2" id="KW-1133">Transmembrane helix</keyword>